<dbReference type="InterPro" id="IPR038026">
    <property type="entry name" value="MtlR-like_sf"/>
</dbReference>
<evidence type="ECO:0008006" key="2">
    <source>
        <dbReference type="Google" id="ProtNLM"/>
    </source>
</evidence>
<dbReference type="AlphaFoldDB" id="A0AAT9FNB7"/>
<dbReference type="SUPFAM" id="SSF158668">
    <property type="entry name" value="MtlR-like"/>
    <property type="match status" value="1"/>
</dbReference>
<sequence>MTLTEQQQLKAGEILKYLKLLVFSGRLHQEGERAAMIIGVSKVDNLLCDLIKLQLIAPKTKQDNLFDPDRPLGSFSSRITLASRMGLIDKNVESCLQVIRRIRNDFAHKDDFISYKDDPHNSRLVELVRLTKLSPLRATILEQLRFDNESEGIETSDELMQFSTSIAVMLTTIQMAIDENLKSSPEHKSLVFICSFENE</sequence>
<dbReference type="Gene3D" id="1.20.120.330">
    <property type="entry name" value="Nucleotidyltransferases domain 2"/>
    <property type="match status" value="1"/>
</dbReference>
<gene>
    <name evidence="1" type="ORF">NT6N_24390</name>
</gene>
<dbReference type="PANTHER" id="PTHR37941">
    <property type="entry name" value="FUMARASE E-RELATED"/>
    <property type="match status" value="1"/>
</dbReference>
<accession>A0AAT9FNB7</accession>
<dbReference type="PANTHER" id="PTHR37941:SF1">
    <property type="entry name" value="FUMARASE E-RELATED"/>
    <property type="match status" value="1"/>
</dbReference>
<name>A0AAT9FNB7_9BACT</name>
<proteinExistence type="predicted"/>
<protein>
    <recommendedName>
        <fullName evidence="2">DUF4145 domain-containing protein</fullName>
    </recommendedName>
</protein>
<evidence type="ECO:0000313" key="1">
    <source>
        <dbReference type="EMBL" id="BDS07399.1"/>
    </source>
</evidence>
<dbReference type="InterPro" id="IPR007761">
    <property type="entry name" value="MtlR-like"/>
</dbReference>
<organism evidence="1">
    <name type="scientific">Oceaniferula spumae</name>
    <dbReference type="NCBI Taxonomy" id="2979115"/>
    <lineage>
        <taxon>Bacteria</taxon>
        <taxon>Pseudomonadati</taxon>
        <taxon>Verrucomicrobiota</taxon>
        <taxon>Verrucomicrobiia</taxon>
        <taxon>Verrucomicrobiales</taxon>
        <taxon>Verrucomicrobiaceae</taxon>
        <taxon>Oceaniferula</taxon>
    </lineage>
</organism>
<dbReference type="GO" id="GO:0045892">
    <property type="term" value="P:negative regulation of DNA-templated transcription"/>
    <property type="evidence" value="ECO:0007669"/>
    <property type="project" value="TreeGrafter"/>
</dbReference>
<reference evidence="1" key="1">
    <citation type="submission" date="2024-07" db="EMBL/GenBank/DDBJ databases">
        <title>Complete genome sequence of Verrucomicrobiaceae bacterium NT6N.</title>
        <authorList>
            <person name="Huang C."/>
            <person name="Takami H."/>
            <person name="Hamasaki K."/>
        </authorList>
    </citation>
    <scope>NUCLEOTIDE SEQUENCE</scope>
    <source>
        <strain evidence="1">NT6N</strain>
    </source>
</reference>
<dbReference type="KEGG" id="osu:NT6N_24390"/>
<dbReference type="EMBL" id="AP026866">
    <property type="protein sequence ID" value="BDS07399.1"/>
    <property type="molecule type" value="Genomic_DNA"/>
</dbReference>